<keyword evidence="3" id="KW-1185">Reference proteome</keyword>
<evidence type="ECO:0000313" key="2">
    <source>
        <dbReference type="EMBL" id="RBP60999.1"/>
    </source>
</evidence>
<evidence type="ECO:0000313" key="3">
    <source>
        <dbReference type="Proteomes" id="UP000253046"/>
    </source>
</evidence>
<feature type="coiled-coil region" evidence="1">
    <location>
        <begin position="19"/>
        <end position="46"/>
    </location>
</feature>
<organism evidence="2 3">
    <name type="scientific">Brenneria salicis ATCC 15712 = DSM 30166</name>
    <dbReference type="NCBI Taxonomy" id="714314"/>
    <lineage>
        <taxon>Bacteria</taxon>
        <taxon>Pseudomonadati</taxon>
        <taxon>Pseudomonadota</taxon>
        <taxon>Gammaproteobacteria</taxon>
        <taxon>Enterobacterales</taxon>
        <taxon>Pectobacteriaceae</taxon>
        <taxon>Brenneria</taxon>
    </lineage>
</organism>
<dbReference type="AlphaFoldDB" id="A0A366I2L8"/>
<name>A0A366I2L8_9GAMM</name>
<proteinExistence type="predicted"/>
<protein>
    <recommendedName>
        <fullName evidence="4">Transposase IS166 family protein</fullName>
    </recommendedName>
</protein>
<reference evidence="2 3" key="1">
    <citation type="submission" date="2018-06" db="EMBL/GenBank/DDBJ databases">
        <title>Genomic Encyclopedia of Type Strains, Phase IV (KMG-IV): sequencing the most valuable type-strain genomes for metagenomic binning, comparative biology and taxonomic classification.</title>
        <authorList>
            <person name="Goeker M."/>
        </authorList>
    </citation>
    <scope>NUCLEOTIDE SEQUENCE [LARGE SCALE GENOMIC DNA]</scope>
    <source>
        <strain evidence="2 3">DSM 30166</strain>
    </source>
</reference>
<evidence type="ECO:0000256" key="1">
    <source>
        <dbReference type="SAM" id="Coils"/>
    </source>
</evidence>
<accession>A0A366I2L8</accession>
<dbReference type="Proteomes" id="UP000253046">
    <property type="component" value="Unassembled WGS sequence"/>
</dbReference>
<evidence type="ECO:0008006" key="4">
    <source>
        <dbReference type="Google" id="ProtNLM"/>
    </source>
</evidence>
<gene>
    <name evidence="2" type="ORF">DES54_12851</name>
</gene>
<keyword evidence="1" id="KW-0175">Coiled coil</keyword>
<comment type="caution">
    <text evidence="2">The sequence shown here is derived from an EMBL/GenBank/DDBJ whole genome shotgun (WGS) entry which is preliminary data.</text>
</comment>
<sequence>MKPKKHALPTDMPAVQSSIAYLQDELNSRNAEIDRLLAQLTKLRQLYFGGSSEKADRQVGEKNGAHLLTLMNPCFNSVLFLVFSIL</sequence>
<dbReference type="EMBL" id="QNRY01000028">
    <property type="protein sequence ID" value="RBP60999.1"/>
    <property type="molecule type" value="Genomic_DNA"/>
</dbReference>